<dbReference type="EMBL" id="HBIX01029026">
    <property type="protein sequence ID" value="CAE0726776.1"/>
    <property type="molecule type" value="Transcribed_RNA"/>
</dbReference>
<reference evidence="3" key="1">
    <citation type="submission" date="2021-01" db="EMBL/GenBank/DDBJ databases">
        <authorList>
            <person name="Corre E."/>
            <person name="Pelletier E."/>
            <person name="Niang G."/>
            <person name="Scheremetjew M."/>
            <person name="Finn R."/>
            <person name="Kale V."/>
            <person name="Holt S."/>
            <person name="Cochrane G."/>
            <person name="Meng A."/>
            <person name="Brown T."/>
            <person name="Cohen L."/>
        </authorList>
    </citation>
    <scope>NUCLEOTIDE SEQUENCE</scope>
    <source>
        <strain evidence="3">10249 10 AB</strain>
    </source>
</reference>
<sequence length="145" mass="16257">MIFTERHSEFKPVVTETPSAHILVLVETPSSEHVETPGPEEPSKKEPNKYPPPDLLLEKYNTLAVREETCRHDQVIVESAANFGSMTANDIAEMNAVGKMVNASELCITIFASNRQMPYLDALLVMLLKGRRLQRDSCPLLNSIY</sequence>
<evidence type="ECO:0000313" key="2">
    <source>
        <dbReference type="EMBL" id="CAE0726773.1"/>
    </source>
</evidence>
<proteinExistence type="predicted"/>
<dbReference type="EMBL" id="HBIX01029023">
    <property type="protein sequence ID" value="CAE0726773.1"/>
    <property type="molecule type" value="Transcribed_RNA"/>
</dbReference>
<accession>A0A6V0CAN8</accession>
<feature type="region of interest" description="Disordered" evidence="1">
    <location>
        <begin position="27"/>
        <end position="52"/>
    </location>
</feature>
<dbReference type="AlphaFoldDB" id="A0A6V0CAN8"/>
<protein>
    <submittedName>
        <fullName evidence="3">Uncharacterized protein</fullName>
    </submittedName>
</protein>
<feature type="compositionally biased region" description="Basic and acidic residues" evidence="1">
    <location>
        <begin position="30"/>
        <end position="48"/>
    </location>
</feature>
<organism evidence="3">
    <name type="scientific">Pseudo-nitzschia australis</name>
    <dbReference type="NCBI Taxonomy" id="44445"/>
    <lineage>
        <taxon>Eukaryota</taxon>
        <taxon>Sar</taxon>
        <taxon>Stramenopiles</taxon>
        <taxon>Ochrophyta</taxon>
        <taxon>Bacillariophyta</taxon>
        <taxon>Bacillariophyceae</taxon>
        <taxon>Bacillariophycidae</taxon>
        <taxon>Bacillariales</taxon>
        <taxon>Bacillariaceae</taxon>
        <taxon>Pseudo-nitzschia</taxon>
    </lineage>
</organism>
<evidence type="ECO:0000256" key="1">
    <source>
        <dbReference type="SAM" id="MobiDB-lite"/>
    </source>
</evidence>
<gene>
    <name evidence="2" type="ORF">PAUS00366_LOCUS19533</name>
    <name evidence="3" type="ORF">PAUS00366_LOCUS19536</name>
</gene>
<evidence type="ECO:0000313" key="3">
    <source>
        <dbReference type="EMBL" id="CAE0726776.1"/>
    </source>
</evidence>
<name>A0A6V0CAN8_9STRA</name>